<reference evidence="3 4" key="1">
    <citation type="submission" date="2024-05" db="EMBL/GenBank/DDBJ databases">
        <title>Culex pipiens pipiens assembly and annotation.</title>
        <authorList>
            <person name="Alout H."/>
            <person name="Durand T."/>
        </authorList>
    </citation>
    <scope>NUCLEOTIDE SEQUENCE [LARGE SCALE GENOMIC DNA]</scope>
    <source>
        <strain evidence="3">HA-2024</strain>
        <tissue evidence="3">Whole body</tissue>
    </source>
</reference>
<feature type="compositionally biased region" description="Basic and acidic residues" evidence="1">
    <location>
        <begin position="840"/>
        <end position="851"/>
    </location>
</feature>
<feature type="region of interest" description="Disordered" evidence="1">
    <location>
        <begin position="1"/>
        <end position="61"/>
    </location>
</feature>
<feature type="region of interest" description="Disordered" evidence="1">
    <location>
        <begin position="599"/>
        <end position="970"/>
    </location>
</feature>
<feature type="region of interest" description="Disordered" evidence="1">
    <location>
        <begin position="475"/>
        <end position="560"/>
    </location>
</feature>
<feature type="compositionally biased region" description="Pro residues" evidence="1">
    <location>
        <begin position="256"/>
        <end position="268"/>
    </location>
</feature>
<feature type="compositionally biased region" description="Basic and acidic residues" evidence="1">
    <location>
        <begin position="1109"/>
        <end position="1118"/>
    </location>
</feature>
<feature type="region of interest" description="Disordered" evidence="1">
    <location>
        <begin position="982"/>
        <end position="1013"/>
    </location>
</feature>
<organism evidence="3 4">
    <name type="scientific">Culex pipiens pipiens</name>
    <name type="common">Northern house mosquito</name>
    <dbReference type="NCBI Taxonomy" id="38569"/>
    <lineage>
        <taxon>Eukaryota</taxon>
        <taxon>Metazoa</taxon>
        <taxon>Ecdysozoa</taxon>
        <taxon>Arthropoda</taxon>
        <taxon>Hexapoda</taxon>
        <taxon>Insecta</taxon>
        <taxon>Pterygota</taxon>
        <taxon>Neoptera</taxon>
        <taxon>Endopterygota</taxon>
        <taxon>Diptera</taxon>
        <taxon>Nematocera</taxon>
        <taxon>Culicoidea</taxon>
        <taxon>Culicidae</taxon>
        <taxon>Culicinae</taxon>
        <taxon>Culicini</taxon>
        <taxon>Culex</taxon>
        <taxon>Culex</taxon>
    </lineage>
</organism>
<feature type="region of interest" description="Disordered" evidence="1">
    <location>
        <begin position="1035"/>
        <end position="1118"/>
    </location>
</feature>
<sequence length="1141" mass="127427">MDDKRDGKKKEKKRSRSRSRDNKRRSPSRSPSYGRRRRDRSRSRDRTRNRREGVVAPPGYPAMYDAYGGYATAPPPGPYMGDMSQPAYGGYEYRAAPGPAPVAVDGYGGMLSGPPPQIMMVSQQPGPPGEEYGAAAAAANASGWNAPPPAIPVVQENEEEKRKREAAIATEVRNQRASLKKQRDDYMQRAGALKRELKILKQQRADLSSGREPPSPTTNSFIKENDKLQSQIQTKLSTIENVIDMLEGIIGKDKTPTPPPPVLTPRTPPEQDVTEDRRNSPVGKERKDSASSASPERLKNEVLETMKRGKGRKEEKSKQDKSGDAKPPPPPSLSSQVNHVFYDPELHWCSTCDIFPKTAKDYLNHLHSTDHTAKAAAASQEYPWRDKLPDSDEPVNNPALPPKRVPIRGLQFFVPAPAWYCKLCNYWMGDLHCASTHLKSSKHREYYGQYIESHANFEIDWMSDRQKAYERMRDLAPGSTPFGGGPDSGPNDFLTSGLMPIKDGKKKKSKKEDKKDKKKKKRSKKKKKRAASSSSSDSSSDSDSDPEKKSAKGDEFDPATSIRVAMRNLLKAQEAASKEAKAEETAAGKWTVVQTAAVAPKELTAPPPPFMTEGAESREKKRDELMISQWVTPEPIISEKEKQMLEQLKGKLKKREEVPPPPKSPPGRFREPEDNFRRELDDRRRISRSPTPPWRRNRSPIGRRGSPGGFGGRGRRSPIDRRGRSPLDRGMRDRSMDRRRDRSMDRGGRGSRDRDLNRGFGGGGGRFDRRRGGGFGGRRSPSPNFGRGRFRQRRSFSRSRSRSRTRSRTRSRSRGRRVIEKPIVNFPPEPKPKLAKKTRDRKDDDKKDKKPVSMSIPGQKKLPFIGRMPVFKKQQQDAKKEELTVPENMDLEEPPGQENGTKTQPEEFGDMMPDPYQYVALMGAAPPPPPTSHPGKPDQTMLPPGIDEAEAADAPKPISDAPIPRKGPLPKDFQQALDILFDGDKPKPADVIANETKPPELPPPPPVEPATIDTDRPQMIVPEAIEMYNQQMAAQYSSAAVVSSAAVSYQEDDESQNQPLEMTGLKQEKSPLESIPTPPTHGSEEEGSRESKNGTAEPEQEAIVIAPKVEVENEETRRKRAELEELAMLGIDADDMAAQIF</sequence>
<feature type="compositionally biased region" description="Basic and acidic residues" evidence="1">
    <location>
        <begin position="615"/>
        <end position="625"/>
    </location>
</feature>
<feature type="compositionally biased region" description="Low complexity" evidence="1">
    <location>
        <begin position="1035"/>
        <end position="1049"/>
    </location>
</feature>
<feature type="domain" description="U1-type" evidence="2">
    <location>
        <begin position="344"/>
        <end position="378"/>
    </location>
</feature>
<accession>A0ABD1CXP7</accession>
<feature type="compositionally biased region" description="Pro residues" evidence="1">
    <location>
        <begin position="999"/>
        <end position="1008"/>
    </location>
</feature>
<feature type="compositionally biased region" description="Basic and acidic residues" evidence="1">
    <location>
        <begin position="296"/>
        <end position="324"/>
    </location>
</feature>
<evidence type="ECO:0000256" key="1">
    <source>
        <dbReference type="SAM" id="MobiDB-lite"/>
    </source>
</evidence>
<feature type="compositionally biased region" description="Basic residues" evidence="1">
    <location>
        <begin position="516"/>
        <end position="530"/>
    </location>
</feature>
<dbReference type="PANTHER" id="PTHR15577">
    <property type="entry name" value="ZINC FINGER CONTAINING PROTEIN"/>
    <property type="match status" value="1"/>
</dbReference>
<dbReference type="AlphaFoldDB" id="A0ABD1CXP7"/>
<feature type="compositionally biased region" description="Basic and acidic residues" evidence="1">
    <location>
        <begin position="545"/>
        <end position="555"/>
    </location>
</feature>
<feature type="compositionally biased region" description="Basic residues" evidence="1">
    <location>
        <begin position="10"/>
        <end position="27"/>
    </location>
</feature>
<dbReference type="InterPro" id="IPR003604">
    <property type="entry name" value="Matrin/U1-like-C_Znf_C2H2"/>
</dbReference>
<proteinExistence type="predicted"/>
<feature type="region of interest" description="Disordered" evidence="1">
    <location>
        <begin position="378"/>
        <end position="400"/>
    </location>
</feature>
<evidence type="ECO:0000313" key="4">
    <source>
        <dbReference type="Proteomes" id="UP001562425"/>
    </source>
</evidence>
<dbReference type="EMBL" id="JBEHCU010008953">
    <property type="protein sequence ID" value="KAL1380792.1"/>
    <property type="molecule type" value="Genomic_DNA"/>
</dbReference>
<feature type="compositionally biased region" description="Basic and acidic residues" evidence="1">
    <location>
        <begin position="274"/>
        <end position="289"/>
    </location>
</feature>
<gene>
    <name evidence="3" type="ORF">pipiens_013924</name>
</gene>
<feature type="compositionally biased region" description="Basic residues" evidence="1">
    <location>
        <begin position="788"/>
        <end position="816"/>
    </location>
</feature>
<feature type="region of interest" description="Disordered" evidence="1">
    <location>
        <begin position="202"/>
        <end position="226"/>
    </location>
</feature>
<feature type="compositionally biased region" description="Basic and acidic residues" evidence="1">
    <location>
        <begin position="874"/>
        <end position="883"/>
    </location>
</feature>
<protein>
    <recommendedName>
        <fullName evidence="2">U1-type domain-containing protein</fullName>
    </recommendedName>
</protein>
<keyword evidence="4" id="KW-1185">Reference proteome</keyword>
<feature type="compositionally biased region" description="Basic and acidic residues" evidence="1">
    <location>
        <begin position="1082"/>
        <end position="1092"/>
    </location>
</feature>
<dbReference type="SMART" id="SM00451">
    <property type="entry name" value="ZnF_U1"/>
    <property type="match status" value="2"/>
</dbReference>
<dbReference type="PANTHER" id="PTHR15577:SF2">
    <property type="entry name" value="ZINC FINGER PROTEIN 318"/>
    <property type="match status" value="1"/>
</dbReference>
<comment type="caution">
    <text evidence="3">The sequence shown here is derived from an EMBL/GenBank/DDBJ whole genome shotgun (WGS) entry which is preliminary data.</text>
</comment>
<feature type="compositionally biased region" description="Low complexity" evidence="1">
    <location>
        <begin position="531"/>
        <end position="541"/>
    </location>
</feature>
<feature type="compositionally biased region" description="Basic and acidic residues" evidence="1">
    <location>
        <begin position="668"/>
        <end position="684"/>
    </location>
</feature>
<dbReference type="InterPro" id="IPR055309">
    <property type="entry name" value="Znf318-like"/>
</dbReference>
<feature type="compositionally biased region" description="Basic and acidic residues" evidence="1">
    <location>
        <begin position="717"/>
        <end position="757"/>
    </location>
</feature>
<dbReference type="Proteomes" id="UP001562425">
    <property type="component" value="Unassembled WGS sequence"/>
</dbReference>
<feature type="compositionally biased region" description="Polar residues" evidence="1">
    <location>
        <begin position="217"/>
        <end position="226"/>
    </location>
</feature>
<feature type="domain" description="U1-type" evidence="2">
    <location>
        <begin position="416"/>
        <end position="450"/>
    </location>
</feature>
<name>A0ABD1CXP7_CULPP</name>
<dbReference type="InterPro" id="IPR036236">
    <property type="entry name" value="Znf_C2H2_sf"/>
</dbReference>
<evidence type="ECO:0000313" key="3">
    <source>
        <dbReference type="EMBL" id="KAL1380792.1"/>
    </source>
</evidence>
<dbReference type="SUPFAM" id="SSF57667">
    <property type="entry name" value="beta-beta-alpha zinc fingers"/>
    <property type="match status" value="1"/>
</dbReference>
<evidence type="ECO:0000259" key="2">
    <source>
        <dbReference type="SMART" id="SM00451"/>
    </source>
</evidence>
<feature type="compositionally biased region" description="Basic and acidic residues" evidence="1">
    <location>
        <begin position="42"/>
        <end position="53"/>
    </location>
</feature>
<feature type="region of interest" description="Disordered" evidence="1">
    <location>
        <begin position="250"/>
        <end position="337"/>
    </location>
</feature>